<keyword evidence="2" id="KW-0812">Transmembrane</keyword>
<feature type="compositionally biased region" description="Gly residues" evidence="1">
    <location>
        <begin position="266"/>
        <end position="281"/>
    </location>
</feature>
<feature type="compositionally biased region" description="Basic and acidic residues" evidence="1">
    <location>
        <begin position="240"/>
        <end position="264"/>
    </location>
</feature>
<reference evidence="4 5" key="1">
    <citation type="submission" date="2024-01" db="EMBL/GenBank/DDBJ databases">
        <title>Active colonisers of the gastrointestinal tract of Atlantic salmon farmed in a warm water region.</title>
        <authorList>
            <person name="Bowman J.P."/>
        </authorList>
    </citation>
    <scope>NUCLEOTIDE SEQUENCE [LARGE SCALE GENOMIC DNA]</scope>
    <source>
        <strain evidence="4 5">S4MW1</strain>
    </source>
</reference>
<evidence type="ECO:0000313" key="5">
    <source>
        <dbReference type="Proteomes" id="UP001339429"/>
    </source>
</evidence>
<dbReference type="Proteomes" id="UP001339429">
    <property type="component" value="Unassembled WGS sequence"/>
</dbReference>
<sequence length="394" mass="42379">MKKTILIISMSLFSYSFATDLELPQEICSNINNQDPNIVKYDSGDGPSGKDYKVSCGPDYYKKNTVCTISLNINKNSASSYRNNGFIVGSSSFTCSVGSGKFGCLTAYKKYSYPYNQSNIGEVCEKPNKCKDKPKNSFLAYFKSSQKLPNLCNDGCGATPFGGLDKTTTLDGMYFGAYKWTGEDCVISEGSSEGSLEPLPPQHEFCNEWGGFDGASYCDKNSSNYKPDPDKPPLPDIEEPEKPNPDGGDGEKPNPDGGEGEKPNPDGGGGEKPNPDGGDGGKPNPDGGSGSDNSDVIDYLKDFFGSAAGSANDYKNSNNNLKEQLNKNEIDFSNSKFDESGFLGAATCPPPIQIEVMSFVIELPLNFFCQLAETLAPLIVGLAYLLAARMIMSN</sequence>
<gene>
    <name evidence="4" type="ORF">VXS00_02145</name>
</gene>
<accession>A0ABU6LD25</accession>
<dbReference type="RefSeq" id="WP_327779239.1">
    <property type="nucleotide sequence ID" value="NZ_JAYXUD010000001.1"/>
</dbReference>
<feature type="transmembrane region" description="Helical" evidence="2">
    <location>
        <begin position="374"/>
        <end position="392"/>
    </location>
</feature>
<keyword evidence="2" id="KW-0472">Membrane</keyword>
<protein>
    <submittedName>
        <fullName evidence="4">Virulence factor TspB C-terminal domain-related protein</fullName>
    </submittedName>
</protein>
<dbReference type="EMBL" id="JAYXUD010000001">
    <property type="protein sequence ID" value="MEC6897450.1"/>
    <property type="molecule type" value="Genomic_DNA"/>
</dbReference>
<name>A0ABU6LD25_9GAMM</name>
<comment type="caution">
    <text evidence="4">The sequence shown here is derived from an EMBL/GenBank/DDBJ whole genome shotgun (WGS) entry which is preliminary data.</text>
</comment>
<organism evidence="4 5">
    <name type="scientific">Photobacterium piscicola</name>
    <dbReference type="NCBI Taxonomy" id="1378299"/>
    <lineage>
        <taxon>Bacteria</taxon>
        <taxon>Pseudomonadati</taxon>
        <taxon>Pseudomonadota</taxon>
        <taxon>Gammaproteobacteria</taxon>
        <taxon>Vibrionales</taxon>
        <taxon>Vibrionaceae</taxon>
        <taxon>Photobacterium</taxon>
    </lineage>
</organism>
<proteinExistence type="predicted"/>
<keyword evidence="3" id="KW-0732">Signal</keyword>
<keyword evidence="2" id="KW-1133">Transmembrane helix</keyword>
<evidence type="ECO:0000256" key="2">
    <source>
        <dbReference type="SAM" id="Phobius"/>
    </source>
</evidence>
<evidence type="ECO:0000256" key="3">
    <source>
        <dbReference type="SAM" id="SignalP"/>
    </source>
</evidence>
<feature type="signal peptide" evidence="3">
    <location>
        <begin position="1"/>
        <end position="18"/>
    </location>
</feature>
<evidence type="ECO:0000256" key="1">
    <source>
        <dbReference type="SAM" id="MobiDB-lite"/>
    </source>
</evidence>
<evidence type="ECO:0000313" key="4">
    <source>
        <dbReference type="EMBL" id="MEC6897450.1"/>
    </source>
</evidence>
<feature type="chain" id="PRO_5047220447" evidence="3">
    <location>
        <begin position="19"/>
        <end position="394"/>
    </location>
</feature>
<keyword evidence="5" id="KW-1185">Reference proteome</keyword>
<feature type="region of interest" description="Disordered" evidence="1">
    <location>
        <begin position="220"/>
        <end position="295"/>
    </location>
</feature>
<dbReference type="NCBIfam" id="NF041109">
    <property type="entry name" value="VF_TspB_C_term"/>
    <property type="match status" value="1"/>
</dbReference>